<feature type="signal peptide" evidence="3">
    <location>
        <begin position="1"/>
        <end position="28"/>
    </location>
</feature>
<dbReference type="InterPro" id="IPR002018">
    <property type="entry name" value="CarbesteraseB"/>
</dbReference>
<dbReference type="PROSITE" id="PS00122">
    <property type="entry name" value="CARBOXYLESTERASE_B_1"/>
    <property type="match status" value="1"/>
</dbReference>
<dbReference type="InterPro" id="IPR050309">
    <property type="entry name" value="Type-B_Carboxylest/Lipase"/>
</dbReference>
<keyword evidence="2 3" id="KW-0378">Hydrolase</keyword>
<dbReference type="PANTHER" id="PTHR11559">
    <property type="entry name" value="CARBOXYLESTERASE"/>
    <property type="match status" value="1"/>
</dbReference>
<protein>
    <recommendedName>
        <fullName evidence="3">Carboxylic ester hydrolase</fullName>
        <ecNumber evidence="3">3.1.1.-</ecNumber>
    </recommendedName>
</protein>
<dbReference type="Proteomes" id="UP000612899">
    <property type="component" value="Unassembled WGS sequence"/>
</dbReference>
<comment type="similarity">
    <text evidence="1 3">Belongs to the type-B carboxylesterase/lipase family.</text>
</comment>
<dbReference type="GO" id="GO:0016787">
    <property type="term" value="F:hydrolase activity"/>
    <property type="evidence" value="ECO:0007669"/>
    <property type="project" value="UniProtKB-KW"/>
</dbReference>
<evidence type="ECO:0000259" key="4">
    <source>
        <dbReference type="Pfam" id="PF00135"/>
    </source>
</evidence>
<reference evidence="5" key="1">
    <citation type="submission" date="2021-01" db="EMBL/GenBank/DDBJ databases">
        <title>Whole genome shotgun sequence of Rhizocola hellebori NBRC 109834.</title>
        <authorList>
            <person name="Komaki H."/>
            <person name="Tamura T."/>
        </authorList>
    </citation>
    <scope>NUCLEOTIDE SEQUENCE</scope>
    <source>
        <strain evidence="5">NBRC 109834</strain>
    </source>
</reference>
<comment type="caution">
    <text evidence="5">The sequence shown here is derived from an EMBL/GenBank/DDBJ whole genome shotgun (WGS) entry which is preliminary data.</text>
</comment>
<dbReference type="InterPro" id="IPR029058">
    <property type="entry name" value="AB_hydrolase_fold"/>
</dbReference>
<dbReference type="EC" id="3.1.1.-" evidence="3"/>
<dbReference type="Gene3D" id="3.40.50.1820">
    <property type="entry name" value="alpha/beta hydrolase"/>
    <property type="match status" value="1"/>
</dbReference>
<evidence type="ECO:0000313" key="5">
    <source>
        <dbReference type="EMBL" id="GIH05663.1"/>
    </source>
</evidence>
<dbReference type="InterPro" id="IPR019826">
    <property type="entry name" value="Carboxylesterase_B_AS"/>
</dbReference>
<evidence type="ECO:0000256" key="1">
    <source>
        <dbReference type="ARBA" id="ARBA00005964"/>
    </source>
</evidence>
<gene>
    <name evidence="5" type="ORF">Rhe02_37300</name>
</gene>
<dbReference type="RefSeq" id="WP_203909498.1">
    <property type="nucleotide sequence ID" value="NZ_BONY01000020.1"/>
</dbReference>
<keyword evidence="3" id="KW-0732">Signal</keyword>
<keyword evidence="6" id="KW-1185">Reference proteome</keyword>
<feature type="domain" description="Carboxylesterase type B" evidence="4">
    <location>
        <begin position="40"/>
        <end position="523"/>
    </location>
</feature>
<dbReference type="Pfam" id="PF00135">
    <property type="entry name" value="COesterase"/>
    <property type="match status" value="1"/>
</dbReference>
<organism evidence="5 6">
    <name type="scientific">Rhizocola hellebori</name>
    <dbReference type="NCBI Taxonomy" id="1392758"/>
    <lineage>
        <taxon>Bacteria</taxon>
        <taxon>Bacillati</taxon>
        <taxon>Actinomycetota</taxon>
        <taxon>Actinomycetes</taxon>
        <taxon>Micromonosporales</taxon>
        <taxon>Micromonosporaceae</taxon>
        <taxon>Rhizocola</taxon>
    </lineage>
</organism>
<evidence type="ECO:0000313" key="6">
    <source>
        <dbReference type="Proteomes" id="UP000612899"/>
    </source>
</evidence>
<accession>A0A8J3Q9H9</accession>
<proteinExistence type="inferred from homology"/>
<dbReference type="AlphaFoldDB" id="A0A8J3Q9H9"/>
<sequence>MAPSRRLSGILCAAALLAVAATASPVTGALPARPESDLALTTQGAVRGTVTETHRLFKGIPFAAPPVGALRWKAPQAAVAWSGVRDATETVASTPCPQPQLPTLPGESNRLGSTNEDCLKLSVWTPAQRSLRDRPVFVWLHGGANVVGAGSDYNAGPLADRGDIVVVAVNYRLGSLGFLAHPALSAESPDGASGDYGLMDQQAAMRWVHANIRAFGGDPRRVTLGGQSAGSQDTCAHIASPTARGLFIRAVQLSGTCVSGGSFSPPTLNAAHTAGTAFATAAGCADAACLRALTPQQLLTAQTGRTFGPNIGPAILPIPPAAAWGTGRANKVPTLIGSTHDEWRYFTSTRINFVTGPLTEASYAAIVRTEFTSTADMVLAQYPASAYPSPGHAYSALKTDQFFACPARADALLYSTENPVYEYEFNDQNAPTFFTDPTLPQGAFHAADVGFLFRRAVLNEVQERLSQNMMGYLSHFITSGDPNRHGLPAWPRYRAGTDQALSLVPDAIAVTSGFKTDHRCGFWQLAAGTPA</sequence>
<name>A0A8J3Q9H9_9ACTN</name>
<feature type="chain" id="PRO_5039748770" description="Carboxylic ester hydrolase" evidence="3">
    <location>
        <begin position="29"/>
        <end position="531"/>
    </location>
</feature>
<dbReference type="SUPFAM" id="SSF53474">
    <property type="entry name" value="alpha/beta-Hydrolases"/>
    <property type="match status" value="1"/>
</dbReference>
<evidence type="ECO:0000256" key="2">
    <source>
        <dbReference type="ARBA" id="ARBA00022801"/>
    </source>
</evidence>
<dbReference type="EMBL" id="BONY01000020">
    <property type="protein sequence ID" value="GIH05663.1"/>
    <property type="molecule type" value="Genomic_DNA"/>
</dbReference>
<evidence type="ECO:0000256" key="3">
    <source>
        <dbReference type="RuleBase" id="RU361235"/>
    </source>
</evidence>